<proteinExistence type="predicted"/>
<organism evidence="1 2">
    <name type="scientific">Acinetobacter guerrae</name>
    <dbReference type="NCBI Taxonomy" id="1843371"/>
    <lineage>
        <taxon>Bacteria</taxon>
        <taxon>Pseudomonadati</taxon>
        <taxon>Pseudomonadota</taxon>
        <taxon>Gammaproteobacteria</taxon>
        <taxon>Moraxellales</taxon>
        <taxon>Moraxellaceae</taxon>
        <taxon>Acinetobacter</taxon>
    </lineage>
</organism>
<reference evidence="1 2" key="1">
    <citation type="submission" date="2018-09" db="EMBL/GenBank/DDBJ databases">
        <title>The draft genome of Acinetobacter spp. strains.</title>
        <authorList>
            <person name="Qin J."/>
            <person name="Feng Y."/>
            <person name="Zong Z."/>
        </authorList>
    </citation>
    <scope>NUCLEOTIDE SEQUENCE [LARGE SCALE GENOMIC DNA]</scope>
    <source>
        <strain evidence="1 2">WCHAc060096</strain>
    </source>
</reference>
<name>A0A3A8EET1_9GAMM</name>
<evidence type="ECO:0000313" key="1">
    <source>
        <dbReference type="EMBL" id="RKG33115.1"/>
    </source>
</evidence>
<dbReference type="Proteomes" id="UP000269001">
    <property type="component" value="Unassembled WGS sequence"/>
</dbReference>
<sequence length="210" mass="24578">MGFNIIENSLDEIITNNQKYSLAKLRLRTRHLTSGEIDLAKLVYKDTINYSIVTIIEGSFFSLDLQNEDTFVTPNGHIFIPTKHFRLDYSKETLDYHHIFIHEMGHVWQHQRKNSVLISAGIAQACTILKDPYRYNIHGGDTVADYVKYKNNKKFVNYNLEAQAEIFADYWALKTNNEKYIKRKNIENIDQKNLKKSLELYESKIKKVIG</sequence>
<protein>
    <submittedName>
        <fullName evidence="1">Peptidase</fullName>
    </submittedName>
</protein>
<accession>A0A3A8EET1</accession>
<dbReference type="RefSeq" id="WP_120370328.1">
    <property type="nucleotide sequence ID" value="NZ_RAXU01000011.1"/>
</dbReference>
<comment type="caution">
    <text evidence="1">The sequence shown here is derived from an EMBL/GenBank/DDBJ whole genome shotgun (WGS) entry which is preliminary data.</text>
</comment>
<keyword evidence="2" id="KW-1185">Reference proteome</keyword>
<gene>
    <name evidence="1" type="ORF">D7V21_09825</name>
</gene>
<dbReference type="AlphaFoldDB" id="A0A3A8EET1"/>
<dbReference type="EMBL" id="RAXU01000011">
    <property type="protein sequence ID" value="RKG33115.1"/>
    <property type="molecule type" value="Genomic_DNA"/>
</dbReference>
<evidence type="ECO:0000313" key="2">
    <source>
        <dbReference type="Proteomes" id="UP000269001"/>
    </source>
</evidence>